<proteinExistence type="predicted"/>
<dbReference type="AlphaFoldDB" id="A0A085WJB4"/>
<sequence>MYRGAQRSGAVRRRFVEAVRRLGYEQDIAFLELPVRGP</sequence>
<accession>A0A085WJB4</accession>
<organism evidence="1 2">
    <name type="scientific">Hyalangium minutum</name>
    <dbReference type="NCBI Taxonomy" id="394096"/>
    <lineage>
        <taxon>Bacteria</taxon>
        <taxon>Pseudomonadati</taxon>
        <taxon>Myxococcota</taxon>
        <taxon>Myxococcia</taxon>
        <taxon>Myxococcales</taxon>
        <taxon>Cystobacterineae</taxon>
        <taxon>Archangiaceae</taxon>
        <taxon>Hyalangium</taxon>
    </lineage>
</organism>
<name>A0A085WJB4_9BACT</name>
<evidence type="ECO:0000313" key="1">
    <source>
        <dbReference type="EMBL" id="KFE67777.1"/>
    </source>
</evidence>
<gene>
    <name evidence="1" type="ORF">DB31_8260</name>
</gene>
<dbReference type="EMBL" id="JMCB01000007">
    <property type="protein sequence ID" value="KFE67777.1"/>
    <property type="molecule type" value="Genomic_DNA"/>
</dbReference>
<reference evidence="1 2" key="1">
    <citation type="submission" date="2014-04" db="EMBL/GenBank/DDBJ databases">
        <title>Genome assembly of Hyalangium minutum DSM 14724.</title>
        <authorList>
            <person name="Sharma G."/>
            <person name="Subramanian S."/>
        </authorList>
    </citation>
    <scope>NUCLEOTIDE SEQUENCE [LARGE SCALE GENOMIC DNA]</scope>
    <source>
        <strain evidence="1 2">DSM 14724</strain>
    </source>
</reference>
<comment type="caution">
    <text evidence="1">The sequence shown here is derived from an EMBL/GenBank/DDBJ whole genome shotgun (WGS) entry which is preliminary data.</text>
</comment>
<protein>
    <submittedName>
        <fullName evidence="1">Uncharacterized protein</fullName>
    </submittedName>
</protein>
<evidence type="ECO:0000313" key="2">
    <source>
        <dbReference type="Proteomes" id="UP000028725"/>
    </source>
</evidence>
<dbReference type="Proteomes" id="UP000028725">
    <property type="component" value="Unassembled WGS sequence"/>
</dbReference>
<keyword evidence="2" id="KW-1185">Reference proteome</keyword>